<dbReference type="EMBL" id="CP073767">
    <property type="protein sequence ID" value="UWZ59159.1"/>
    <property type="molecule type" value="Genomic_DNA"/>
</dbReference>
<dbReference type="Pfam" id="PF13411">
    <property type="entry name" value="MerR_1"/>
    <property type="match status" value="1"/>
</dbReference>
<dbReference type="NCBIfam" id="TIGR03083">
    <property type="entry name" value="maleylpyruvate isomerase family mycothiol-dependent enzyme"/>
    <property type="match status" value="1"/>
</dbReference>
<sequence>MGELFSIGDLAARTGLPVKVIRHWSDVGVVPPTIRTASGYRRYDAGALARLELARTLRDLGLGLTAIRGVVDRERTVAEAAAVHADAIETQVRTLRLQQAVLRSVSRRGATAAELADLTRLARLSARERTAVIHDFVTAALGDLDVPTYRAGLLAATPDLPEQPSPEQLDAWIELAALVRTPRLHASLARIARYAAEHAPGEHDERAVAAARDVTDLWVRRVTAAIDGGIMTDSPAADPVVADIVAAWLPTQAGTGVDGAPARRLLLEQLEVAADRDVERYWQLLCVINGWPVPASLQAPGRWLMTALRANPAPGARAAGIAALLAEEDPDPAWLLPACERVLAEVEELVAAVPAGRLGAPTPCAGWDVRALLEHLVWENLLWTSLAAGAPRADFAADHLGDDHVAAFRAASRDTLAAFRRPGMLSQRYGEAPGWRLVEQVVVEMLVHGWDLATATGRPTDLAPDVADAMLPAVRAMYGPLPRTSAGSFGPEQPCPEGATAADRLAAYLGRVTGPRA</sequence>
<evidence type="ECO:0000256" key="1">
    <source>
        <dbReference type="ARBA" id="ARBA00023125"/>
    </source>
</evidence>
<dbReference type="RefSeq" id="WP_033362808.1">
    <property type="nucleotide sequence ID" value="NZ_CP073767.1"/>
</dbReference>
<dbReference type="Gene3D" id="1.10.1660.10">
    <property type="match status" value="1"/>
</dbReference>
<accession>A0A9Q9IN02</accession>
<dbReference type="SUPFAM" id="SSF46955">
    <property type="entry name" value="Putative DNA-binding domain"/>
    <property type="match status" value="1"/>
</dbReference>
<dbReference type="InterPro" id="IPR047057">
    <property type="entry name" value="MerR_fam"/>
</dbReference>
<dbReference type="InterPro" id="IPR024344">
    <property type="entry name" value="MDMPI_metal-binding"/>
</dbReference>
<evidence type="ECO:0000313" key="3">
    <source>
        <dbReference type="EMBL" id="UWZ59159.1"/>
    </source>
</evidence>
<dbReference type="Proteomes" id="UP001058003">
    <property type="component" value="Chromosome"/>
</dbReference>
<evidence type="ECO:0000313" key="4">
    <source>
        <dbReference type="Proteomes" id="UP001058003"/>
    </source>
</evidence>
<gene>
    <name evidence="3" type="ORF">Daura_25175</name>
</gene>
<name>A0A9Q9IN02_9ACTN</name>
<dbReference type="OrthoDB" id="9809391at2"/>
<dbReference type="GO" id="GO:0003677">
    <property type="term" value="F:DNA binding"/>
    <property type="evidence" value="ECO:0007669"/>
    <property type="project" value="UniProtKB-KW"/>
</dbReference>
<dbReference type="KEGG" id="daur:Daura_25175"/>
<dbReference type="SMART" id="SM00422">
    <property type="entry name" value="HTH_MERR"/>
    <property type="match status" value="1"/>
</dbReference>
<dbReference type="InterPro" id="IPR017520">
    <property type="entry name" value="CHP03086"/>
</dbReference>
<dbReference type="AlphaFoldDB" id="A0A9Q9IN02"/>
<dbReference type="GO" id="GO:0003700">
    <property type="term" value="F:DNA-binding transcription factor activity"/>
    <property type="evidence" value="ECO:0007669"/>
    <property type="project" value="InterPro"/>
</dbReference>
<dbReference type="CDD" id="cd00592">
    <property type="entry name" value="HTH_MerR-like"/>
    <property type="match status" value="1"/>
</dbReference>
<dbReference type="InterPro" id="IPR017517">
    <property type="entry name" value="Maleyloyr_isom"/>
</dbReference>
<evidence type="ECO:0000259" key="2">
    <source>
        <dbReference type="PROSITE" id="PS50937"/>
    </source>
</evidence>
<dbReference type="SUPFAM" id="SSF109854">
    <property type="entry name" value="DinB/YfiT-like putative metalloenzymes"/>
    <property type="match status" value="1"/>
</dbReference>
<keyword evidence="4" id="KW-1185">Reference proteome</keyword>
<dbReference type="InterPro" id="IPR000551">
    <property type="entry name" value="MerR-type_HTH_dom"/>
</dbReference>
<organism evidence="3 4">
    <name type="scientific">Dactylosporangium aurantiacum</name>
    <dbReference type="NCBI Taxonomy" id="35754"/>
    <lineage>
        <taxon>Bacteria</taxon>
        <taxon>Bacillati</taxon>
        <taxon>Actinomycetota</taxon>
        <taxon>Actinomycetes</taxon>
        <taxon>Micromonosporales</taxon>
        <taxon>Micromonosporaceae</taxon>
        <taxon>Dactylosporangium</taxon>
    </lineage>
</organism>
<proteinExistence type="predicted"/>
<feature type="domain" description="HTH merR-type" evidence="2">
    <location>
        <begin position="4"/>
        <end position="73"/>
    </location>
</feature>
<dbReference type="Pfam" id="PF11716">
    <property type="entry name" value="MDMPI_N"/>
    <property type="match status" value="1"/>
</dbReference>
<dbReference type="NCBIfam" id="TIGR03086">
    <property type="entry name" value="TIGR03086 family metal-binding protein"/>
    <property type="match status" value="1"/>
</dbReference>
<protein>
    <submittedName>
        <fullName evidence="3">TIGR03086 family protein</fullName>
    </submittedName>
</protein>
<keyword evidence="1" id="KW-0238">DNA-binding</keyword>
<dbReference type="GO" id="GO:0046872">
    <property type="term" value="F:metal ion binding"/>
    <property type="evidence" value="ECO:0007669"/>
    <property type="project" value="InterPro"/>
</dbReference>
<dbReference type="InterPro" id="IPR009061">
    <property type="entry name" value="DNA-bd_dom_put_sf"/>
</dbReference>
<dbReference type="Gene3D" id="1.20.120.450">
    <property type="entry name" value="dinb family like domain"/>
    <property type="match status" value="1"/>
</dbReference>
<reference evidence="3" key="1">
    <citation type="submission" date="2021-04" db="EMBL/GenBank/DDBJ databases">
        <title>Dactylosporangium aurantiacum NRRL B-8018 full assembly.</title>
        <authorList>
            <person name="Hartkoorn R.C."/>
            <person name="Beaudoing E."/>
            <person name="Hot D."/>
        </authorList>
    </citation>
    <scope>NUCLEOTIDE SEQUENCE</scope>
    <source>
        <strain evidence="3">NRRL B-8018</strain>
    </source>
</reference>
<dbReference type="PANTHER" id="PTHR30204:SF93">
    <property type="entry name" value="HTH MERR-TYPE DOMAIN-CONTAINING PROTEIN"/>
    <property type="match status" value="1"/>
</dbReference>
<dbReference type="PROSITE" id="PS50937">
    <property type="entry name" value="HTH_MERR_2"/>
    <property type="match status" value="1"/>
</dbReference>
<dbReference type="InterPro" id="IPR034660">
    <property type="entry name" value="DinB/YfiT-like"/>
</dbReference>
<dbReference type="PANTHER" id="PTHR30204">
    <property type="entry name" value="REDOX-CYCLING DRUG-SENSING TRANSCRIPTIONAL ACTIVATOR SOXR"/>
    <property type="match status" value="1"/>
</dbReference>